<dbReference type="EMBL" id="MFJG01000027">
    <property type="protein sequence ID" value="OGG05830.1"/>
    <property type="molecule type" value="Genomic_DNA"/>
</dbReference>
<keyword evidence="1" id="KW-0472">Membrane</keyword>
<protein>
    <recommendedName>
        <fullName evidence="4">ABC transporter permease</fullName>
    </recommendedName>
</protein>
<dbReference type="STRING" id="1798377.A2872_03110"/>
<dbReference type="AlphaFoldDB" id="A0A1F5Z033"/>
<feature type="transmembrane region" description="Helical" evidence="1">
    <location>
        <begin position="148"/>
        <end position="178"/>
    </location>
</feature>
<sequence length="271" mass="30137">MTKVLTVSVPKYWEVAKVNFSNSTTYLTNVLARSATVVIRIWIFTQLYRVTYAVSGSHVIGGMTVSMVIWTLMFTQGFQTATRPGVIRLIDEEVKSGNLAYSLNRPYSYLLFHYFSHLGRLVPILFANIVIGILATVVLAGPINITGIGILAGIILLFFGYTLDFLISFMVGLTAFWVEDTSAFNWIYQKGQMVFGGNILPLALFPPGLRAIAELTPFSQLFYGSAQTIVNFTMGNFLKFLSVQLFWVVIFAMLAVYLFRKGGRNVSINGG</sequence>
<dbReference type="Proteomes" id="UP000178681">
    <property type="component" value="Unassembled WGS sequence"/>
</dbReference>
<evidence type="ECO:0000313" key="3">
    <source>
        <dbReference type="Proteomes" id="UP000178681"/>
    </source>
</evidence>
<reference evidence="2 3" key="1">
    <citation type="journal article" date="2016" name="Nat. Commun.">
        <title>Thousands of microbial genomes shed light on interconnected biogeochemical processes in an aquifer system.</title>
        <authorList>
            <person name="Anantharaman K."/>
            <person name="Brown C.T."/>
            <person name="Hug L.A."/>
            <person name="Sharon I."/>
            <person name="Castelle C.J."/>
            <person name="Probst A.J."/>
            <person name="Thomas B.C."/>
            <person name="Singh A."/>
            <person name="Wilkins M.J."/>
            <person name="Karaoz U."/>
            <person name="Brodie E.L."/>
            <person name="Williams K.H."/>
            <person name="Hubbard S.S."/>
            <person name="Banfield J.F."/>
        </authorList>
    </citation>
    <scope>NUCLEOTIDE SEQUENCE [LARGE SCALE GENOMIC DNA]</scope>
</reference>
<name>A0A1F5Z033_9BACT</name>
<feature type="transmembrane region" description="Helical" evidence="1">
    <location>
        <begin position="240"/>
        <end position="259"/>
    </location>
</feature>
<gene>
    <name evidence="2" type="ORF">A2872_03110</name>
</gene>
<dbReference type="Pfam" id="PF06182">
    <property type="entry name" value="ABC2_membrane_6"/>
    <property type="match status" value="1"/>
</dbReference>
<proteinExistence type="predicted"/>
<dbReference type="PANTHER" id="PTHR36832">
    <property type="entry name" value="SLR1174 PROTEIN-RELATED"/>
    <property type="match status" value="1"/>
</dbReference>
<keyword evidence="1" id="KW-1133">Transmembrane helix</keyword>
<dbReference type="InterPro" id="IPR010390">
    <property type="entry name" value="ABC-2_transporter-like"/>
</dbReference>
<comment type="caution">
    <text evidence="2">The sequence shown here is derived from an EMBL/GenBank/DDBJ whole genome shotgun (WGS) entry which is preliminary data.</text>
</comment>
<accession>A0A1F5Z033</accession>
<dbReference type="PANTHER" id="PTHR36832:SF1">
    <property type="entry name" value="SLR1174 PROTEIN"/>
    <property type="match status" value="1"/>
</dbReference>
<organism evidence="2 3">
    <name type="scientific">Candidatus Gottesmanbacteria bacterium RIFCSPHIGHO2_01_FULL_42_12</name>
    <dbReference type="NCBI Taxonomy" id="1798377"/>
    <lineage>
        <taxon>Bacteria</taxon>
        <taxon>Candidatus Gottesmaniibacteriota</taxon>
    </lineage>
</organism>
<evidence type="ECO:0000313" key="2">
    <source>
        <dbReference type="EMBL" id="OGG05830.1"/>
    </source>
</evidence>
<keyword evidence="1" id="KW-0812">Transmembrane</keyword>
<evidence type="ECO:0008006" key="4">
    <source>
        <dbReference type="Google" id="ProtNLM"/>
    </source>
</evidence>
<feature type="transmembrane region" description="Helical" evidence="1">
    <location>
        <begin position="50"/>
        <end position="73"/>
    </location>
</feature>
<evidence type="ECO:0000256" key="1">
    <source>
        <dbReference type="SAM" id="Phobius"/>
    </source>
</evidence>
<feature type="transmembrane region" description="Helical" evidence="1">
    <location>
        <begin position="121"/>
        <end position="141"/>
    </location>
</feature>